<feature type="transmembrane region" description="Helical" evidence="8">
    <location>
        <begin position="12"/>
        <end position="31"/>
    </location>
</feature>
<dbReference type="RefSeq" id="WP_062659127.1">
    <property type="nucleotide sequence ID" value="NZ_BCSY01000081.1"/>
</dbReference>
<evidence type="ECO:0000313" key="10">
    <source>
        <dbReference type="EMBL" id="GAS98314.1"/>
    </source>
</evidence>
<feature type="transmembrane region" description="Helical" evidence="8">
    <location>
        <begin position="254"/>
        <end position="276"/>
    </location>
</feature>
<evidence type="ECO:0000256" key="4">
    <source>
        <dbReference type="ARBA" id="ARBA00022475"/>
    </source>
</evidence>
<evidence type="ECO:0000256" key="2">
    <source>
        <dbReference type="ARBA" id="ARBA00007069"/>
    </source>
</evidence>
<dbReference type="CDD" id="cd06261">
    <property type="entry name" value="TM_PBP2"/>
    <property type="match status" value="1"/>
</dbReference>
<comment type="caution">
    <text evidence="10">The sequence shown here is derived from an EMBL/GenBank/DDBJ whole genome shotgun (WGS) entry which is preliminary data.</text>
</comment>
<dbReference type="Gene3D" id="1.10.3720.10">
    <property type="entry name" value="MetI-like"/>
    <property type="match status" value="1"/>
</dbReference>
<feature type="transmembrane region" description="Helical" evidence="8">
    <location>
        <begin position="128"/>
        <end position="148"/>
    </location>
</feature>
<dbReference type="PANTHER" id="PTHR42929:SF1">
    <property type="entry name" value="INNER MEMBRANE ABC TRANSPORTER PERMEASE PROTEIN YDCU-RELATED"/>
    <property type="match status" value="1"/>
</dbReference>
<dbReference type="GO" id="GO:0005886">
    <property type="term" value="C:plasma membrane"/>
    <property type="evidence" value="ECO:0007669"/>
    <property type="project" value="UniProtKB-SubCell"/>
</dbReference>
<evidence type="ECO:0000313" key="11">
    <source>
        <dbReference type="Proteomes" id="UP000069443"/>
    </source>
</evidence>
<feature type="transmembrane region" description="Helical" evidence="8">
    <location>
        <begin position="160"/>
        <end position="179"/>
    </location>
</feature>
<dbReference type="GO" id="GO:0055085">
    <property type="term" value="P:transmembrane transport"/>
    <property type="evidence" value="ECO:0007669"/>
    <property type="project" value="InterPro"/>
</dbReference>
<evidence type="ECO:0000256" key="7">
    <source>
        <dbReference type="ARBA" id="ARBA00023136"/>
    </source>
</evidence>
<feature type="domain" description="ABC transmembrane type-1" evidence="9">
    <location>
        <begin position="124"/>
        <end position="333"/>
    </location>
</feature>
<accession>A0A124E2Z5</accession>
<keyword evidence="7 8" id="KW-0472">Membrane</keyword>
<reference evidence="11" key="2">
    <citation type="submission" date="2016-02" db="EMBL/GenBank/DDBJ databases">
        <title>Draft genome sequence of five rapidly growing Mycobacterium species.</title>
        <authorList>
            <person name="Katahira K."/>
            <person name="Gotou Y."/>
            <person name="Iida K."/>
            <person name="Ogura Y."/>
            <person name="Hayashi T."/>
        </authorList>
    </citation>
    <scope>NUCLEOTIDE SEQUENCE [LARGE SCALE GENOMIC DNA]</scope>
    <source>
        <strain evidence="11">JCM15298</strain>
    </source>
</reference>
<keyword evidence="3 8" id="KW-0813">Transport</keyword>
<dbReference type="PROSITE" id="PS50928">
    <property type="entry name" value="ABC_TM1"/>
    <property type="match status" value="1"/>
</dbReference>
<dbReference type="AlphaFoldDB" id="A0A124E2Z5"/>
<dbReference type="STRING" id="228230.RMCC_5279"/>
<keyword evidence="4" id="KW-1003">Cell membrane</keyword>
<keyword evidence="11" id="KW-1185">Reference proteome</keyword>
<dbReference type="SUPFAM" id="SSF161098">
    <property type="entry name" value="MetI-like"/>
    <property type="match status" value="1"/>
</dbReference>
<evidence type="ECO:0000259" key="9">
    <source>
        <dbReference type="PROSITE" id="PS50928"/>
    </source>
</evidence>
<comment type="subcellular location">
    <subcellularLocation>
        <location evidence="1 8">Cell membrane</location>
        <topology evidence="1 8">Multi-pass membrane protein</topology>
    </subcellularLocation>
</comment>
<dbReference type="PANTHER" id="PTHR42929">
    <property type="entry name" value="INNER MEMBRANE ABC TRANSPORTER PERMEASE PROTEIN YDCU-RELATED-RELATED"/>
    <property type="match status" value="1"/>
</dbReference>
<evidence type="ECO:0000256" key="3">
    <source>
        <dbReference type="ARBA" id="ARBA00022448"/>
    </source>
</evidence>
<evidence type="ECO:0000256" key="8">
    <source>
        <dbReference type="RuleBase" id="RU363032"/>
    </source>
</evidence>
<sequence>MNVAAAGYVIRAVAATIVGAGLLVTITAAGLGEITTVVMLLATLPLAVLARAGWSRARQSRHDDEYPLVLAWPSASLYTAFFLLPLVVVIVYSLATRQGYGEVVYGFSFHNFADALGGLYLQAFVRSLRFAVIGTITTVFIGFPFAYWLARYSPARRRNLLLALVMVPFLTAFLLRAYAWRLVLSDDFLLADLLHTLGLLHGPLNLLNTGTAVQIGIVYGYLPLFILPAYAALERMDWRLVDAAKDLGSSRFAAFRQVSLPVVAPGVIAGSLLVFIPMTGEYVIPAVLGGGRVDFVGTLISRAFLEGQNYPFGAALGLLVVIALSGCLALYLFMTNRAERNLGAV</sequence>
<dbReference type="InterPro" id="IPR035906">
    <property type="entry name" value="MetI-like_sf"/>
</dbReference>
<name>A0A124E2Z5_MYCCR</name>
<proteinExistence type="inferred from homology"/>
<evidence type="ECO:0000256" key="6">
    <source>
        <dbReference type="ARBA" id="ARBA00022989"/>
    </source>
</evidence>
<dbReference type="EMBL" id="BCSY01000081">
    <property type="protein sequence ID" value="GAS98314.1"/>
    <property type="molecule type" value="Genomic_DNA"/>
</dbReference>
<keyword evidence="6 8" id="KW-1133">Transmembrane helix</keyword>
<comment type="similarity">
    <text evidence="2">Belongs to the binding-protein-dependent transport system permease family. CysTW subfamily.</text>
</comment>
<keyword evidence="5 8" id="KW-0812">Transmembrane</keyword>
<feature type="transmembrane region" description="Helical" evidence="8">
    <location>
        <begin position="312"/>
        <end position="334"/>
    </location>
</feature>
<protein>
    <submittedName>
        <fullName evidence="10">Binding-protein-dependent transport systems inner membrane component</fullName>
    </submittedName>
</protein>
<evidence type="ECO:0000256" key="5">
    <source>
        <dbReference type="ARBA" id="ARBA00022692"/>
    </source>
</evidence>
<dbReference type="InterPro" id="IPR000515">
    <property type="entry name" value="MetI-like"/>
</dbReference>
<dbReference type="Proteomes" id="UP000069443">
    <property type="component" value="Unassembled WGS sequence"/>
</dbReference>
<dbReference type="Pfam" id="PF00528">
    <property type="entry name" value="BPD_transp_1"/>
    <property type="match status" value="1"/>
</dbReference>
<organism evidence="10 11">
    <name type="scientific">Mycolicibacterium canariasense</name>
    <name type="common">Mycobacterium canariasense</name>
    <dbReference type="NCBI Taxonomy" id="228230"/>
    <lineage>
        <taxon>Bacteria</taxon>
        <taxon>Bacillati</taxon>
        <taxon>Actinomycetota</taxon>
        <taxon>Actinomycetes</taxon>
        <taxon>Mycobacteriales</taxon>
        <taxon>Mycobacteriaceae</taxon>
        <taxon>Mycolicibacterium</taxon>
    </lineage>
</organism>
<feature type="transmembrane region" description="Helical" evidence="8">
    <location>
        <begin position="212"/>
        <end position="233"/>
    </location>
</feature>
<feature type="transmembrane region" description="Helical" evidence="8">
    <location>
        <begin position="75"/>
        <end position="95"/>
    </location>
</feature>
<reference evidence="11" key="1">
    <citation type="journal article" date="2016" name="Genome Announc.">
        <title>Draft Genome Sequences of Five Rapidly Growing Mycobacterium Species, M. thermoresistibile, M. fortuitum subsp. acetamidolyticum, M. canariasense, M. brisbanense, and M. novocastrense.</title>
        <authorList>
            <person name="Katahira K."/>
            <person name="Ogura Y."/>
            <person name="Gotoh Y."/>
            <person name="Hayashi T."/>
        </authorList>
    </citation>
    <scope>NUCLEOTIDE SEQUENCE [LARGE SCALE GENOMIC DNA]</scope>
    <source>
        <strain evidence="11">JCM15298</strain>
    </source>
</reference>
<evidence type="ECO:0000256" key="1">
    <source>
        <dbReference type="ARBA" id="ARBA00004651"/>
    </source>
</evidence>
<feature type="transmembrane region" description="Helical" evidence="8">
    <location>
        <begin position="37"/>
        <end position="54"/>
    </location>
</feature>
<dbReference type="OrthoDB" id="9808619at2"/>
<gene>
    <name evidence="10" type="ORF">RMCC_5279</name>
</gene>